<dbReference type="EMBL" id="CP043505">
    <property type="protein sequence ID" value="QEO15035.1"/>
    <property type="molecule type" value="Genomic_DNA"/>
</dbReference>
<feature type="compositionally biased region" description="Basic residues" evidence="4">
    <location>
        <begin position="50"/>
        <end position="61"/>
    </location>
</feature>
<accession>A0A5C1YHI5</accession>
<evidence type="ECO:0000259" key="5">
    <source>
        <dbReference type="Pfam" id="PF00535"/>
    </source>
</evidence>
<keyword evidence="3 6" id="KW-0808">Transferase</keyword>
<feature type="compositionally biased region" description="Basic and acidic residues" evidence="4">
    <location>
        <begin position="32"/>
        <end position="41"/>
    </location>
</feature>
<keyword evidence="2" id="KW-0328">Glycosyltransferase</keyword>
<dbReference type="Pfam" id="PF00535">
    <property type="entry name" value="Glycos_transf_2"/>
    <property type="match status" value="1"/>
</dbReference>
<protein>
    <submittedName>
        <fullName evidence="6">Glycosyltransferase</fullName>
    </submittedName>
</protein>
<dbReference type="PANTHER" id="PTHR43685">
    <property type="entry name" value="GLYCOSYLTRANSFERASE"/>
    <property type="match status" value="1"/>
</dbReference>
<evidence type="ECO:0000256" key="1">
    <source>
        <dbReference type="ARBA" id="ARBA00006739"/>
    </source>
</evidence>
<dbReference type="SUPFAM" id="SSF53448">
    <property type="entry name" value="Nucleotide-diphospho-sugar transferases"/>
    <property type="match status" value="1"/>
</dbReference>
<dbReference type="PANTHER" id="PTHR43685:SF5">
    <property type="entry name" value="GLYCOSYLTRANSFERASE EPSE-RELATED"/>
    <property type="match status" value="1"/>
</dbReference>
<feature type="region of interest" description="Disordered" evidence="4">
    <location>
        <begin position="1"/>
        <end position="90"/>
    </location>
</feature>
<feature type="compositionally biased region" description="Low complexity" evidence="4">
    <location>
        <begin position="9"/>
        <end position="27"/>
    </location>
</feature>
<feature type="domain" description="Glycosyltransferase 2-like" evidence="5">
    <location>
        <begin position="110"/>
        <end position="237"/>
    </location>
</feature>
<dbReference type="InterPro" id="IPR029044">
    <property type="entry name" value="Nucleotide-diphossugar_trans"/>
</dbReference>
<proteinExistence type="inferred from homology"/>
<dbReference type="CDD" id="cd00761">
    <property type="entry name" value="Glyco_tranf_GTA_type"/>
    <property type="match status" value="1"/>
</dbReference>
<evidence type="ECO:0000313" key="6">
    <source>
        <dbReference type="EMBL" id="QEO15035.1"/>
    </source>
</evidence>
<dbReference type="GO" id="GO:0016757">
    <property type="term" value="F:glycosyltransferase activity"/>
    <property type="evidence" value="ECO:0007669"/>
    <property type="project" value="UniProtKB-KW"/>
</dbReference>
<dbReference type="AlphaFoldDB" id="A0A5C1YHI5"/>
<name>A0A5C1YHI5_9MICO</name>
<evidence type="ECO:0000313" key="7">
    <source>
        <dbReference type="Proteomes" id="UP000324678"/>
    </source>
</evidence>
<dbReference type="Proteomes" id="UP000324678">
    <property type="component" value="Chromosome"/>
</dbReference>
<dbReference type="InterPro" id="IPR001173">
    <property type="entry name" value="Glyco_trans_2-like"/>
</dbReference>
<dbReference type="InterPro" id="IPR050834">
    <property type="entry name" value="Glycosyltransf_2"/>
</dbReference>
<feature type="compositionally biased region" description="Basic and acidic residues" evidence="4">
    <location>
        <begin position="77"/>
        <end position="90"/>
    </location>
</feature>
<evidence type="ECO:0000256" key="2">
    <source>
        <dbReference type="ARBA" id="ARBA00022676"/>
    </source>
</evidence>
<evidence type="ECO:0000256" key="3">
    <source>
        <dbReference type="ARBA" id="ARBA00022679"/>
    </source>
</evidence>
<gene>
    <name evidence="6" type="ORF">FLP10_11865</name>
</gene>
<dbReference type="OrthoDB" id="4529776at2"/>
<keyword evidence="7" id="KW-1185">Reference proteome</keyword>
<sequence length="437" mass="47876">MDSRRAGARDAVAADRGSARASEPAGAVRGGGSDRRGDAHGRAAGLGHRAAARCHRRRGVRAARSADIARRVGRARTAHERAAAPDRPNEEGVVRMLPRPLPAGIEPRVSVVIPCYNYARYLEDSVGSVLAQEGVDLDVVILDDASSDDSVAVAERIATRDPRVRLVRHARNLGHVETANEALGLATGEFVVKLDADDLLTPGSLARSTALLTAYPSAVLCYGYPQEFRGTPPADVPTSVSGWTIWEGRDWIERVLRRGHNVIMQPEVVVRRTAVVESGGYRPQLRWAEDYNWWLRLATMGAIGRVDGATQGLYRVHDKSFQRSADDIELSDLEARVAAVTMFFEECGPRLRDHGKLHAVALSSLARDARRLGARAAERPSGGADAAAKFSEVARDLERAPGVGRRTTLSSSPTVLGRHYRQLEDRLRWRRWRRHGI</sequence>
<reference evidence="6 7" key="1">
    <citation type="submission" date="2019-09" db="EMBL/GenBank/DDBJ databases">
        <title>Genome sequencing of strain KACC 19306.</title>
        <authorList>
            <person name="Heo J."/>
            <person name="Kim S.-J."/>
            <person name="Kim J.-S."/>
            <person name="Hong S.-B."/>
            <person name="Kwon S.-W."/>
        </authorList>
    </citation>
    <scope>NUCLEOTIDE SEQUENCE [LARGE SCALE GENOMIC DNA]</scope>
    <source>
        <strain evidence="6 7">KACC 19306</strain>
    </source>
</reference>
<evidence type="ECO:0000256" key="4">
    <source>
        <dbReference type="SAM" id="MobiDB-lite"/>
    </source>
</evidence>
<dbReference type="KEGG" id="ail:FLP10_11865"/>
<dbReference type="Gene3D" id="3.90.550.10">
    <property type="entry name" value="Spore Coat Polysaccharide Biosynthesis Protein SpsA, Chain A"/>
    <property type="match status" value="1"/>
</dbReference>
<organism evidence="6 7">
    <name type="scientific">Agromyces intestinalis</name>
    <dbReference type="NCBI Taxonomy" id="2592652"/>
    <lineage>
        <taxon>Bacteria</taxon>
        <taxon>Bacillati</taxon>
        <taxon>Actinomycetota</taxon>
        <taxon>Actinomycetes</taxon>
        <taxon>Micrococcales</taxon>
        <taxon>Microbacteriaceae</taxon>
        <taxon>Agromyces</taxon>
    </lineage>
</organism>
<comment type="similarity">
    <text evidence="1">Belongs to the glycosyltransferase 2 family.</text>
</comment>